<proteinExistence type="predicted"/>
<reference evidence="1" key="2">
    <citation type="submission" date="2018-07" db="EMBL/GenBank/DDBJ databases">
        <authorList>
            <person name="Ashton P.M."/>
            <person name="Dallman T."/>
            <person name="Nair S."/>
            <person name="De Pinna E."/>
            <person name="Peters T."/>
            <person name="Grant K."/>
        </authorList>
    </citation>
    <scope>NUCLEOTIDE SEQUENCE</scope>
    <source>
        <strain evidence="1">232778</strain>
    </source>
</reference>
<dbReference type="AlphaFoldDB" id="A0A5W4RNV8"/>
<evidence type="ECO:0000313" key="2">
    <source>
        <dbReference type="EMBL" id="ECT3773740.1"/>
    </source>
</evidence>
<evidence type="ECO:0000313" key="1">
    <source>
        <dbReference type="EMBL" id="EBW9397511.1"/>
    </source>
</evidence>
<reference evidence="3" key="1">
    <citation type="journal article" date="2018" name="Genome Biol.">
        <title>SKESA: strategic k-mer extension for scrupulous assemblies.</title>
        <authorList>
            <person name="Souvorov A."/>
            <person name="Agarwala R."/>
            <person name="Lipman D.J."/>
        </authorList>
    </citation>
    <scope>NUCLEOTIDE SEQUENCE</scope>
    <source>
        <strain evidence="3">NVSL 5558</strain>
    </source>
</reference>
<dbReference type="EMBL" id="DAASTN010000002">
    <property type="protein sequence ID" value="HAE6966214.1"/>
    <property type="molecule type" value="Genomic_DNA"/>
</dbReference>
<comment type="caution">
    <text evidence="1">The sequence shown here is derived from an EMBL/GenBank/DDBJ whole genome shotgun (WGS) entry which is preliminary data.</text>
</comment>
<dbReference type="RefSeq" id="WP_008323294.1">
    <property type="nucleotide sequence ID" value="NZ_JAHUAH010000003.1"/>
</dbReference>
<name>A0A5W4RNV8_SALDE</name>
<organism evidence="1">
    <name type="scientific">Salmonella derby</name>
    <dbReference type="NCBI Taxonomy" id="28144"/>
    <lineage>
        <taxon>Bacteria</taxon>
        <taxon>Pseudomonadati</taxon>
        <taxon>Pseudomonadota</taxon>
        <taxon>Gammaproteobacteria</taxon>
        <taxon>Enterobacterales</taxon>
        <taxon>Enterobacteriaceae</taxon>
        <taxon>Salmonella</taxon>
    </lineage>
</organism>
<dbReference type="EMBL" id="AAKMOQ010000010">
    <property type="protein sequence ID" value="ECT3773740.1"/>
    <property type="molecule type" value="Genomic_DNA"/>
</dbReference>
<dbReference type="EMBL" id="AAHJRM010000014">
    <property type="protein sequence ID" value="EBW9397511.1"/>
    <property type="molecule type" value="Genomic_DNA"/>
</dbReference>
<evidence type="ECO:0000313" key="3">
    <source>
        <dbReference type="EMBL" id="HAE6966214.1"/>
    </source>
</evidence>
<sequence length="339" mass="38652">MDKFDEIHVDIESEQQAFDLLESYLDGYGLPDSLSFNGWPNLTIKLTGEKFNRSLTPSVMKGFVEMQAQINKSYALAKYGVPDVRKLTKEELDALEIEVTVEQGSSIVEINIDGFLTKLTQELVGKMNATEIMFTVLGAAVIWGGVTVFKRFLDNRKDTRLAEIAKDGEKEHLRTMQIMSEQETKRLRVISEMVAEKPLLDNMDRMSYDAKTQMVKSFVRSDSAQIDGVTIDSEMAKELVTNARRRSSEMRIDGIYRIEEVNNTDPESFKVKVRRVDTDQRLTCVVQDVFLDESGNKEALQRAEWERKPVHLSINAKHVDGDIKSAVILYVRDVEKKPE</sequence>
<reference evidence="3" key="3">
    <citation type="submission" date="2018-07" db="EMBL/GenBank/DDBJ databases">
        <authorList>
            <consortium name="NCBI Pathogen Detection Project"/>
        </authorList>
    </citation>
    <scope>NUCLEOTIDE SEQUENCE</scope>
    <source>
        <strain evidence="3">NVSL 5558</strain>
    </source>
</reference>
<reference evidence="2" key="4">
    <citation type="submission" date="2018-09" db="EMBL/GenBank/DDBJ databases">
        <authorList>
            <consortium name="GenomeTrakr network: Whole genome sequencing for foodborne pathogen traceback"/>
        </authorList>
    </citation>
    <scope>NUCLEOTIDE SEQUENCE</scope>
    <source>
        <strain evidence="2">FSIS31801020</strain>
    </source>
</reference>
<protein>
    <submittedName>
        <fullName evidence="1">Uncharacterized protein</fullName>
    </submittedName>
</protein>
<gene>
    <name evidence="1" type="ORF">B7N09_18345</name>
    <name evidence="2" type="ORF">D3Y46_09485</name>
    <name evidence="3" type="ORF">GNB73_000377</name>
</gene>
<accession>A0A5W4RNV8</accession>